<dbReference type="AlphaFoldDB" id="A0A974BMG2"/>
<keyword evidence="3" id="KW-1185">Reference proteome</keyword>
<evidence type="ECO:0000256" key="1">
    <source>
        <dbReference type="SAM" id="Phobius"/>
    </source>
</evidence>
<evidence type="ECO:0000313" key="2">
    <source>
        <dbReference type="EMBL" id="NYB75551.1"/>
    </source>
</evidence>
<dbReference type="RefSeq" id="WP_179239257.1">
    <property type="nucleotide sequence ID" value="NZ_JACBNQ010000023.1"/>
</dbReference>
<protein>
    <submittedName>
        <fullName evidence="2">ABC transporter permease</fullName>
    </submittedName>
</protein>
<keyword evidence="1" id="KW-0812">Transmembrane</keyword>
<dbReference type="EMBL" id="JACBNQ010000023">
    <property type="protein sequence ID" value="NYB75551.1"/>
    <property type="molecule type" value="Genomic_DNA"/>
</dbReference>
<organism evidence="2 3">
    <name type="scientific">Sedimentibacter hydroxybenzoicus DSM 7310</name>
    <dbReference type="NCBI Taxonomy" id="1123245"/>
    <lineage>
        <taxon>Bacteria</taxon>
        <taxon>Bacillati</taxon>
        <taxon>Bacillota</taxon>
        <taxon>Tissierellia</taxon>
        <taxon>Sedimentibacter</taxon>
    </lineage>
</organism>
<feature type="transmembrane region" description="Helical" evidence="1">
    <location>
        <begin position="252"/>
        <end position="272"/>
    </location>
</feature>
<feature type="transmembrane region" description="Helical" evidence="1">
    <location>
        <begin position="92"/>
        <end position="115"/>
    </location>
</feature>
<accession>A0A974BMG2</accession>
<feature type="transmembrane region" description="Helical" evidence="1">
    <location>
        <begin position="166"/>
        <end position="189"/>
    </location>
</feature>
<keyword evidence="1" id="KW-1133">Transmembrane helix</keyword>
<name>A0A974BMG2_SEDHY</name>
<dbReference type="Proteomes" id="UP000611629">
    <property type="component" value="Unassembled WGS sequence"/>
</dbReference>
<feature type="transmembrane region" description="Helical" evidence="1">
    <location>
        <begin position="135"/>
        <end position="159"/>
    </location>
</feature>
<reference evidence="2" key="1">
    <citation type="submission" date="2020-07" db="EMBL/GenBank/DDBJ databases">
        <title>Genomic analysis of a strain of Sedimentibacter Hydroxybenzoicus DSM7310.</title>
        <authorList>
            <person name="Ma S."/>
        </authorList>
    </citation>
    <scope>NUCLEOTIDE SEQUENCE</scope>
    <source>
        <strain evidence="2">DSM 7310</strain>
    </source>
</reference>
<sequence>MNGLIKNNLKLFFKTKYLLFSFLLFIAIINIFLAAEFYNYLIHEDILYYLGESQRLGIVYFVFFVFISYEYCVKNKNDNLLESISVTSNGKFFFYISKLITLVIIILIMTLNIMIYNYAVYFLKEINLWSFVKHIFLNNLLNIFLVSLTGICIGTMAALKLKRFKAYFLIILLTILISPIIEFVPYILFMGFGINIYPLMNILDILPPNLNWVSESLYGLSIEPYRWNLIIFWICLLSSAILLNVSSKKIKLINYISYILVILSIYNFYSYMNSGSIVKKDYNPINFTAFDELYYSNEVQREEKANFTIDSYDMKIKIDRQLKNYVTITLNETDVLKGYKFTLYRNYDIKEILDKDNNPLEFKRHGDYIDVYNPADEKLETIQIEYSGYSPVFYSNLQGVLLPGCFPYYPIEGYRRMYLKEQSSYIPIIRDYTVKFNISVESALDIYSNLKNEGKRYYGEAQAATLMGGFINEKKYEDVTFYGLSLEELPKENNLLRIDEILNQYKSVLFKDQYTNFKDMKIFQSTITLSSKLTDNGIVSFQDHILTYDLSEECLVQGFAQKNIPYDVNKLKVKKEFFDYILHKERFINISKSELENNMIYKFRRLFLEKINELGEDYVIKKTYYYLTDENDTRDSELFIRNLN</sequence>
<comment type="caution">
    <text evidence="2">The sequence shown here is derived from an EMBL/GenBank/DDBJ whole genome shotgun (WGS) entry which is preliminary data.</text>
</comment>
<feature type="transmembrane region" description="Helical" evidence="1">
    <location>
        <begin position="55"/>
        <end position="72"/>
    </location>
</feature>
<keyword evidence="1" id="KW-0472">Membrane</keyword>
<evidence type="ECO:0000313" key="3">
    <source>
        <dbReference type="Proteomes" id="UP000611629"/>
    </source>
</evidence>
<feature type="transmembrane region" description="Helical" evidence="1">
    <location>
        <begin position="225"/>
        <end position="245"/>
    </location>
</feature>
<gene>
    <name evidence="2" type="ORF">HZF24_15490</name>
</gene>
<proteinExistence type="predicted"/>
<feature type="transmembrane region" description="Helical" evidence="1">
    <location>
        <begin position="17"/>
        <end position="35"/>
    </location>
</feature>